<evidence type="ECO:0000256" key="2">
    <source>
        <dbReference type="SAM" id="MobiDB-lite"/>
    </source>
</evidence>
<protein>
    <submittedName>
        <fullName evidence="3 5">Uncharacterized protein</fullName>
    </submittedName>
</protein>
<evidence type="ECO:0000313" key="4">
    <source>
        <dbReference type="Proteomes" id="UP000272942"/>
    </source>
</evidence>
<organism evidence="5">
    <name type="scientific">Echinostoma caproni</name>
    <dbReference type="NCBI Taxonomy" id="27848"/>
    <lineage>
        <taxon>Eukaryota</taxon>
        <taxon>Metazoa</taxon>
        <taxon>Spiralia</taxon>
        <taxon>Lophotrochozoa</taxon>
        <taxon>Platyhelminthes</taxon>
        <taxon>Trematoda</taxon>
        <taxon>Digenea</taxon>
        <taxon>Plagiorchiida</taxon>
        <taxon>Echinostomata</taxon>
        <taxon>Echinostomatoidea</taxon>
        <taxon>Echinostomatidae</taxon>
        <taxon>Echinostoma</taxon>
    </lineage>
</organism>
<feature type="region of interest" description="Disordered" evidence="2">
    <location>
        <begin position="112"/>
        <end position="149"/>
    </location>
</feature>
<dbReference type="EMBL" id="UZAN01004940">
    <property type="protein sequence ID" value="VDP32488.1"/>
    <property type="molecule type" value="Genomic_DNA"/>
</dbReference>
<feature type="coiled-coil region" evidence="1">
    <location>
        <begin position="170"/>
        <end position="234"/>
    </location>
</feature>
<gene>
    <name evidence="3" type="ORF">ECPE_LOCUS1052</name>
</gene>
<keyword evidence="4" id="KW-1185">Reference proteome</keyword>
<proteinExistence type="predicted"/>
<dbReference type="Proteomes" id="UP000272942">
    <property type="component" value="Unassembled WGS sequence"/>
</dbReference>
<dbReference type="OrthoDB" id="10571103at2759"/>
<sequence>MGSFNQSDTEKRKLCDELDRALDDNSELYRKVFNAETLKDAILTELDKFVHAFSLFKSSVADQLERDQNVDLKQFIESIDQILTTINSLRSSDQSELVQAKLDEAYEQCKLTAESSELDPPTDVSREADGDAHSSLIKSECENETVDTSQTIDRRGCELRARRLACKRRMESLEANLNHKNQILISLESATGDESYLSLLKQYESQVRELEVRIAEQEKERSRLMAEHEAAGNR</sequence>
<evidence type="ECO:0000313" key="5">
    <source>
        <dbReference type="WBParaSite" id="ECPE_0000105201-mRNA-1"/>
    </source>
</evidence>
<reference evidence="5" key="1">
    <citation type="submission" date="2016-06" db="UniProtKB">
        <authorList>
            <consortium name="WormBaseParasite"/>
        </authorList>
    </citation>
    <scope>IDENTIFICATION</scope>
</reference>
<evidence type="ECO:0000256" key="1">
    <source>
        <dbReference type="SAM" id="Coils"/>
    </source>
</evidence>
<name>A0A183A267_9TREM</name>
<accession>A0A183A267</accession>
<reference evidence="3 4" key="2">
    <citation type="submission" date="2018-11" db="EMBL/GenBank/DDBJ databases">
        <authorList>
            <consortium name="Pathogen Informatics"/>
        </authorList>
    </citation>
    <scope>NUCLEOTIDE SEQUENCE [LARGE SCALE GENOMIC DNA]</scope>
    <source>
        <strain evidence="3 4">Egypt</strain>
    </source>
</reference>
<keyword evidence="1" id="KW-0175">Coiled coil</keyword>
<evidence type="ECO:0000313" key="3">
    <source>
        <dbReference type="EMBL" id="VDP32488.1"/>
    </source>
</evidence>
<dbReference type="AlphaFoldDB" id="A0A183A267"/>
<dbReference type="WBParaSite" id="ECPE_0000105201-mRNA-1">
    <property type="protein sequence ID" value="ECPE_0000105201-mRNA-1"/>
    <property type="gene ID" value="ECPE_0000105201"/>
</dbReference>